<proteinExistence type="predicted"/>
<dbReference type="EMBL" id="CAKOGP040001781">
    <property type="protein sequence ID" value="CAJ1951456.1"/>
    <property type="molecule type" value="Genomic_DNA"/>
</dbReference>
<dbReference type="AlphaFoldDB" id="A0AAD2FSQ2"/>
<reference evidence="1" key="1">
    <citation type="submission" date="2023-08" db="EMBL/GenBank/DDBJ databases">
        <authorList>
            <person name="Audoor S."/>
            <person name="Bilcke G."/>
        </authorList>
    </citation>
    <scope>NUCLEOTIDE SEQUENCE</scope>
</reference>
<protein>
    <submittedName>
        <fullName evidence="1">Uncharacterized protein</fullName>
    </submittedName>
</protein>
<keyword evidence="2" id="KW-1185">Reference proteome</keyword>
<name>A0AAD2FSQ2_9STRA</name>
<comment type="caution">
    <text evidence="1">The sequence shown here is derived from an EMBL/GenBank/DDBJ whole genome shotgun (WGS) entry which is preliminary data.</text>
</comment>
<accession>A0AAD2FSQ2</accession>
<dbReference type="Proteomes" id="UP001295423">
    <property type="component" value="Unassembled WGS sequence"/>
</dbReference>
<evidence type="ECO:0000313" key="2">
    <source>
        <dbReference type="Proteomes" id="UP001295423"/>
    </source>
</evidence>
<gene>
    <name evidence="1" type="ORF">CYCCA115_LOCUS13082</name>
</gene>
<dbReference type="Gene3D" id="3.80.10.10">
    <property type="entry name" value="Ribonuclease Inhibitor"/>
    <property type="match status" value="1"/>
</dbReference>
<dbReference type="SUPFAM" id="SSF52047">
    <property type="entry name" value="RNI-like"/>
    <property type="match status" value="1"/>
</dbReference>
<organism evidence="1 2">
    <name type="scientific">Cylindrotheca closterium</name>
    <dbReference type="NCBI Taxonomy" id="2856"/>
    <lineage>
        <taxon>Eukaryota</taxon>
        <taxon>Sar</taxon>
        <taxon>Stramenopiles</taxon>
        <taxon>Ochrophyta</taxon>
        <taxon>Bacillariophyta</taxon>
        <taxon>Bacillariophyceae</taxon>
        <taxon>Bacillariophycidae</taxon>
        <taxon>Bacillariales</taxon>
        <taxon>Bacillariaceae</taxon>
        <taxon>Cylindrotheca</taxon>
    </lineage>
</organism>
<dbReference type="InterPro" id="IPR032675">
    <property type="entry name" value="LRR_dom_sf"/>
</dbReference>
<sequence length="511" mass="58372">MNADSDFLHIDDDFDFDIVLLNKTYDSFQSLRASNNARTVIPYRFVNVRIDTRIQRINGKFAHLMRLLNDDSRKWEEITFEGDEDGDTMSQAFLSVLGLAMIKFEELCLKTWYSDEAFYRCLMSGLVSPLRVLSLDLRAYGPDRRRMRAAHWNHIAEGLAQTTALQSFSFRSEVDTSGHQDAPLEDISEVLVDGIARNTTIRHLKLQSGNLTDDNLFPRLMKSLQRYPKKLESLMLSSRKITTDHLKDLAGYLGHEKCSLKRFEICSSELSKFPPDFCNMKNVSVKTFHLSVADGWNEFVSSVCPKLSCLSSLTLDGTNLMDLSPLDVLLCDETALPSLTDLSLDFSGSNEQALSLFASKLPRMKHLRNLHLTCSAFQDHSTSKLESFFKLAQKSKTLEMISCRGIDDHALEVDLLRVLNLNKAGRRGIEIMSSGSRPLGIKLWPLILKRCLTVKYVKSMKRFCAEAKLDDQIARDNLFLILRDHACIFHEIQQVALRRNPRRKARDKKQF</sequence>
<evidence type="ECO:0000313" key="1">
    <source>
        <dbReference type="EMBL" id="CAJ1951456.1"/>
    </source>
</evidence>